<dbReference type="PROSITE" id="PS00059">
    <property type="entry name" value="ADH_ZINC"/>
    <property type="match status" value="1"/>
</dbReference>
<evidence type="ECO:0000313" key="7">
    <source>
        <dbReference type="Proteomes" id="UP000036061"/>
    </source>
</evidence>
<dbReference type="SUPFAM" id="SSF50129">
    <property type="entry name" value="GroES-like"/>
    <property type="match status" value="1"/>
</dbReference>
<reference evidence="6 7" key="1">
    <citation type="journal article" date="2015" name="Genome Announc.">
        <title>Draft Genome Sequence of Brevibacillus brevis DZQ7, a Plant Growth-Promoting Rhizobacterium with Broad-Spectrum Antimicrobial Activity.</title>
        <authorList>
            <person name="Hou Q."/>
            <person name="Wang C."/>
            <person name="Hou X."/>
            <person name="Xia Z."/>
            <person name="Ye J."/>
            <person name="Liu K."/>
            <person name="Liu H."/>
            <person name="Wang J."/>
            <person name="Guo H."/>
            <person name="Yu X."/>
            <person name="Yang Y."/>
            <person name="Du B."/>
            <person name="Ding Y."/>
        </authorList>
    </citation>
    <scope>NUCLEOTIDE SEQUENCE [LARGE SCALE GENOMIC DNA]</scope>
    <source>
        <strain evidence="6 7">DZQ7</strain>
    </source>
</reference>
<evidence type="ECO:0000313" key="6">
    <source>
        <dbReference type="EMBL" id="AWX56237.1"/>
    </source>
</evidence>
<dbReference type="PANTHER" id="PTHR43401">
    <property type="entry name" value="L-THREONINE 3-DEHYDROGENASE"/>
    <property type="match status" value="1"/>
</dbReference>
<comment type="cofactor">
    <cofactor evidence="4">
        <name>Zn(2+)</name>
        <dbReference type="ChEBI" id="CHEBI:29105"/>
    </cofactor>
</comment>
<dbReference type="Pfam" id="PF00107">
    <property type="entry name" value="ADH_zinc_N"/>
    <property type="match status" value="1"/>
</dbReference>
<feature type="domain" description="Enoyl reductase (ER)" evidence="5">
    <location>
        <begin position="5"/>
        <end position="338"/>
    </location>
</feature>
<sequence>MKALVLVDKQKCEVKNVQDPTPDKDGILINVMANGVCRSDWHFWLHGQPVNRILGHEFCGIVEEVGREVTHFKKGDRVVVPFIGSDGTCPYCLSGKSNLCDSRSFPGMSYDGGYAEYVAVPKADRNVIHLPEEIGFLDASALGCRFMTAFHGLVDRAQVMPGEWVVIYGCGGLGLSAINIASAMGANVIGVDIHDTNLVLAKQMGAAYTINSRKTNSVEAIMELTKGGADVSVDALGHSETCVNSILSLKKDGRHLQGGIVTHDGGNVTIPVTDMVKKEIRFLSTFGMPVHGYSSLLSFVLQGKLAPSKMVNREVSLSEVNDIFEGMTQNTLTGTFVVTKFE</sequence>
<dbReference type="InterPro" id="IPR020843">
    <property type="entry name" value="ER"/>
</dbReference>
<dbReference type="EMBL" id="CP030117">
    <property type="protein sequence ID" value="AWX56237.1"/>
    <property type="molecule type" value="Genomic_DNA"/>
</dbReference>
<dbReference type="InterPro" id="IPR011032">
    <property type="entry name" value="GroES-like_sf"/>
</dbReference>
<evidence type="ECO:0000256" key="1">
    <source>
        <dbReference type="ARBA" id="ARBA00022723"/>
    </source>
</evidence>
<dbReference type="Proteomes" id="UP000036061">
    <property type="component" value="Chromosome"/>
</dbReference>
<name>A0A2Z4MI80_BREBE</name>
<dbReference type="InterPro" id="IPR013154">
    <property type="entry name" value="ADH-like_N"/>
</dbReference>
<dbReference type="SUPFAM" id="SSF51735">
    <property type="entry name" value="NAD(P)-binding Rossmann-fold domains"/>
    <property type="match status" value="1"/>
</dbReference>
<dbReference type="GO" id="GO:0016491">
    <property type="term" value="F:oxidoreductase activity"/>
    <property type="evidence" value="ECO:0007669"/>
    <property type="project" value="UniProtKB-KW"/>
</dbReference>
<evidence type="ECO:0000259" key="5">
    <source>
        <dbReference type="SMART" id="SM00829"/>
    </source>
</evidence>
<dbReference type="PANTHER" id="PTHR43401:SF5">
    <property type="entry name" value="ALCOHOL DEHYDROGENASE-RELATED"/>
    <property type="match status" value="1"/>
</dbReference>
<dbReference type="InterPro" id="IPR036291">
    <property type="entry name" value="NAD(P)-bd_dom_sf"/>
</dbReference>
<dbReference type="Gene3D" id="3.90.180.10">
    <property type="entry name" value="Medium-chain alcohol dehydrogenases, catalytic domain"/>
    <property type="match status" value="1"/>
</dbReference>
<comment type="similarity">
    <text evidence="4">Belongs to the zinc-containing alcohol dehydrogenase family.</text>
</comment>
<dbReference type="InterPro" id="IPR013149">
    <property type="entry name" value="ADH-like_C"/>
</dbReference>
<dbReference type="Pfam" id="PF08240">
    <property type="entry name" value="ADH_N"/>
    <property type="match status" value="1"/>
</dbReference>
<keyword evidence="2 4" id="KW-0862">Zinc</keyword>
<keyword evidence="1 4" id="KW-0479">Metal-binding</keyword>
<organism evidence="6 7">
    <name type="scientific">Brevibacillus brevis</name>
    <name type="common">Bacillus brevis</name>
    <dbReference type="NCBI Taxonomy" id="1393"/>
    <lineage>
        <taxon>Bacteria</taxon>
        <taxon>Bacillati</taxon>
        <taxon>Bacillota</taxon>
        <taxon>Bacilli</taxon>
        <taxon>Bacillales</taxon>
        <taxon>Paenibacillaceae</taxon>
        <taxon>Brevibacillus</taxon>
    </lineage>
</organism>
<dbReference type="GO" id="GO:0008270">
    <property type="term" value="F:zinc ion binding"/>
    <property type="evidence" value="ECO:0007669"/>
    <property type="project" value="InterPro"/>
</dbReference>
<dbReference type="InterPro" id="IPR050129">
    <property type="entry name" value="Zn_alcohol_dh"/>
</dbReference>
<keyword evidence="3" id="KW-0560">Oxidoreductase</keyword>
<dbReference type="RefSeq" id="WP_048032930.1">
    <property type="nucleotide sequence ID" value="NZ_CP030117.1"/>
</dbReference>
<dbReference type="InterPro" id="IPR002328">
    <property type="entry name" value="ADH_Zn_CS"/>
</dbReference>
<evidence type="ECO:0000256" key="3">
    <source>
        <dbReference type="ARBA" id="ARBA00023002"/>
    </source>
</evidence>
<evidence type="ECO:0000256" key="4">
    <source>
        <dbReference type="RuleBase" id="RU361277"/>
    </source>
</evidence>
<dbReference type="AlphaFoldDB" id="A0A2Z4MI80"/>
<dbReference type="SMART" id="SM00829">
    <property type="entry name" value="PKS_ER"/>
    <property type="match status" value="1"/>
</dbReference>
<gene>
    <name evidence="6" type="ORF">AB432_014850</name>
</gene>
<evidence type="ECO:0000256" key="2">
    <source>
        <dbReference type="ARBA" id="ARBA00022833"/>
    </source>
</evidence>
<accession>A0A2Z4MI80</accession>
<protein>
    <submittedName>
        <fullName evidence="6">Alcohol dehydrogenase</fullName>
    </submittedName>
</protein>
<proteinExistence type="inferred from homology"/>